<dbReference type="Proteomes" id="UP000053477">
    <property type="component" value="Unassembled WGS sequence"/>
</dbReference>
<gene>
    <name evidence="3" type="ORF">SCHPADRAFT_932984</name>
</gene>
<dbReference type="InterPro" id="IPR040976">
    <property type="entry name" value="Pkinase_fungal"/>
</dbReference>
<dbReference type="Pfam" id="PF17667">
    <property type="entry name" value="Pkinase_fungal"/>
    <property type="match status" value="1"/>
</dbReference>
<reference evidence="3 4" key="1">
    <citation type="submission" date="2015-04" db="EMBL/GenBank/DDBJ databases">
        <title>Complete genome sequence of Schizopora paradoxa KUC8140, a cosmopolitan wood degrader in East Asia.</title>
        <authorList>
            <consortium name="DOE Joint Genome Institute"/>
            <person name="Min B."/>
            <person name="Park H."/>
            <person name="Jang Y."/>
            <person name="Kim J.-J."/>
            <person name="Kim K.H."/>
            <person name="Pangilinan J."/>
            <person name="Lipzen A."/>
            <person name="Riley R."/>
            <person name="Grigoriev I.V."/>
            <person name="Spatafora J.W."/>
            <person name="Choi I.-G."/>
        </authorList>
    </citation>
    <scope>NUCLEOTIDE SEQUENCE [LARGE SCALE GENOMIC DNA]</scope>
    <source>
        <strain evidence="3 4">KUC8140</strain>
    </source>
</reference>
<feature type="domain" description="Fungal-type protein kinase" evidence="2">
    <location>
        <begin position="103"/>
        <end position="481"/>
    </location>
</feature>
<evidence type="ECO:0000313" key="3">
    <source>
        <dbReference type="EMBL" id="KLO06605.1"/>
    </source>
</evidence>
<protein>
    <recommendedName>
        <fullName evidence="2">Fungal-type protein kinase domain-containing protein</fullName>
    </recommendedName>
</protein>
<evidence type="ECO:0000313" key="4">
    <source>
        <dbReference type="Proteomes" id="UP000053477"/>
    </source>
</evidence>
<name>A0A0H2R4A0_9AGAM</name>
<proteinExistence type="predicted"/>
<dbReference type="STRING" id="27342.A0A0H2R4A0"/>
<accession>A0A0H2R4A0</accession>
<dbReference type="SUPFAM" id="SSF56112">
    <property type="entry name" value="Protein kinase-like (PK-like)"/>
    <property type="match status" value="1"/>
</dbReference>
<feature type="region of interest" description="Disordered" evidence="1">
    <location>
        <begin position="638"/>
        <end position="735"/>
    </location>
</feature>
<evidence type="ECO:0000256" key="1">
    <source>
        <dbReference type="SAM" id="MobiDB-lite"/>
    </source>
</evidence>
<keyword evidence="4" id="KW-1185">Reference proteome</keyword>
<organism evidence="3 4">
    <name type="scientific">Schizopora paradoxa</name>
    <dbReference type="NCBI Taxonomy" id="27342"/>
    <lineage>
        <taxon>Eukaryota</taxon>
        <taxon>Fungi</taxon>
        <taxon>Dikarya</taxon>
        <taxon>Basidiomycota</taxon>
        <taxon>Agaricomycotina</taxon>
        <taxon>Agaricomycetes</taxon>
        <taxon>Hymenochaetales</taxon>
        <taxon>Schizoporaceae</taxon>
        <taxon>Schizopora</taxon>
    </lineage>
</organism>
<dbReference type="OrthoDB" id="5584477at2759"/>
<dbReference type="InterPro" id="IPR011009">
    <property type="entry name" value="Kinase-like_dom_sf"/>
</dbReference>
<dbReference type="InParanoid" id="A0A0H2R4A0"/>
<feature type="compositionally biased region" description="Basic and acidic residues" evidence="1">
    <location>
        <begin position="640"/>
        <end position="651"/>
    </location>
</feature>
<dbReference type="PANTHER" id="PTHR38248:SF2">
    <property type="entry name" value="FUNK1 11"/>
    <property type="match status" value="1"/>
</dbReference>
<sequence>MPPIENMDAIFPEFIEYFLPIKTEQLMDDPNLRKDGEWTKWPGRKESKSKCFNASEMESFINDIAEAAARPTSTSVGLKHDRYWTSGFLDKLVTRAGEEVKTPDLVLLSKHTSLKDATWKDVLSVMNVVHENGRERQPELDALNTKYAEHIFNVQPARRFVPVCLVVEDELRITIFDRTGPLLYRHIPHIHKDPKNTLIAILGTLLLDRQDLGYDPTLYDKKESGIEGTFMKVGGVEYEVTTIYHERIMHGRGTVCWKGISQVDESVVVIKDQWTDVKKKNRELEILKHLNKGEESSVCTPDGVRVIPKVIASEVVMVRAPRVVEIREDEEKGPMVRCKIQVVDVQDTTALLRSPDGEKRGVLAHWRMVMTPFASPIQEFPSFEGIVTIFRDIIYAMYIAHSKGVHHHDISHRNILWYYHEGSARGLLIDYDGASFAADNNHQRLGGTLPYMPLNVLKKHPDYSHCYCEDLESLFYVMCYVSTMFDGPCNTRVKFSIGSGGHLDVMRWREGKANGKTQEDSYRFKLRSVQNCEERLFSKFAPYFEGFKDCMRRLHKLLFGPDNYLSTSSSQSTQYKGRVKALKERYEEGGEDELDEVKRAINEELRIWDRPSELVFHSFLEAFDDTLEKLWEVTEEPVDVESRHEQQKVEETQAAPVHETVGAEGNDGMEAEPLSKEPSPQMFLGQNVPLVQSPRKRRASEPENEEPERTKIKRSKPVAAPFQPSTVANIPVTGVDHEKKEHCDLLQPLRDGSNGADIPAVL</sequence>
<evidence type="ECO:0000259" key="2">
    <source>
        <dbReference type="Pfam" id="PF17667"/>
    </source>
</evidence>
<dbReference type="AlphaFoldDB" id="A0A0H2R4A0"/>
<dbReference type="Gene3D" id="1.10.510.10">
    <property type="entry name" value="Transferase(Phosphotransferase) domain 1"/>
    <property type="match status" value="1"/>
</dbReference>
<dbReference type="PANTHER" id="PTHR38248">
    <property type="entry name" value="FUNK1 6"/>
    <property type="match status" value="1"/>
</dbReference>
<dbReference type="EMBL" id="KQ086193">
    <property type="protein sequence ID" value="KLO06605.1"/>
    <property type="molecule type" value="Genomic_DNA"/>
</dbReference>